<dbReference type="NCBIfam" id="TIGR03570">
    <property type="entry name" value="NeuD_NnaD"/>
    <property type="match status" value="1"/>
</dbReference>
<dbReference type="SUPFAM" id="SSF51161">
    <property type="entry name" value="Trimeric LpxA-like enzymes"/>
    <property type="match status" value="1"/>
</dbReference>
<dbReference type="Pfam" id="PF00132">
    <property type="entry name" value="Hexapep"/>
    <property type="match status" value="2"/>
</dbReference>
<dbReference type="AlphaFoldDB" id="A0A382YN67"/>
<reference evidence="2" key="1">
    <citation type="submission" date="2018-05" db="EMBL/GenBank/DDBJ databases">
        <authorList>
            <person name="Lanie J.A."/>
            <person name="Ng W.-L."/>
            <person name="Kazmierczak K.M."/>
            <person name="Andrzejewski T.M."/>
            <person name="Davidsen T.M."/>
            <person name="Wayne K.J."/>
            <person name="Tettelin H."/>
            <person name="Glass J.I."/>
            <person name="Rusch D."/>
            <person name="Podicherti R."/>
            <person name="Tsui H.-C.T."/>
            <person name="Winkler M.E."/>
        </authorList>
    </citation>
    <scope>NUCLEOTIDE SEQUENCE</scope>
</reference>
<protein>
    <recommendedName>
        <fullName evidence="1">PglD N-terminal domain-containing protein</fullName>
    </recommendedName>
</protein>
<name>A0A382YN67_9ZZZZ</name>
<feature type="domain" description="PglD N-terminal" evidence="1">
    <location>
        <begin position="3"/>
        <end position="70"/>
    </location>
</feature>
<dbReference type="InterPro" id="IPR041561">
    <property type="entry name" value="PglD_N"/>
</dbReference>
<dbReference type="EMBL" id="UINC01177035">
    <property type="protein sequence ID" value="SVD84451.1"/>
    <property type="molecule type" value="Genomic_DNA"/>
</dbReference>
<dbReference type="PANTHER" id="PTHR43300:SF7">
    <property type="entry name" value="UDP-N-ACETYLBACILLOSAMINE N-ACETYLTRANSFERASE"/>
    <property type="match status" value="1"/>
</dbReference>
<evidence type="ECO:0000313" key="2">
    <source>
        <dbReference type="EMBL" id="SVD84451.1"/>
    </source>
</evidence>
<dbReference type="InterPro" id="IPR001451">
    <property type="entry name" value="Hexapep"/>
</dbReference>
<dbReference type="InterPro" id="IPR020019">
    <property type="entry name" value="AcTrfase_PglD-like"/>
</dbReference>
<dbReference type="InterPro" id="IPR011004">
    <property type="entry name" value="Trimer_LpxA-like_sf"/>
</dbReference>
<dbReference type="Gene3D" id="2.160.10.10">
    <property type="entry name" value="Hexapeptide repeat proteins"/>
    <property type="match status" value="1"/>
</dbReference>
<dbReference type="InterPro" id="IPR050179">
    <property type="entry name" value="Trans_hexapeptide_repeat"/>
</dbReference>
<organism evidence="2">
    <name type="scientific">marine metagenome</name>
    <dbReference type="NCBI Taxonomy" id="408172"/>
    <lineage>
        <taxon>unclassified sequences</taxon>
        <taxon>metagenomes</taxon>
        <taxon>ecological metagenomes</taxon>
    </lineage>
</organism>
<sequence length="205" mass="21856">MNKILLIGAGGHARSCIDVIEQGRYFSIVGLVDNDKSAATTVLGYPVFTNESELSSLRERIDYALVCIGQIESPEPRIQNFELLKKFNFELPIVCSPLSYVSKHAQLEEGVIVMHYAMINAGATVGKNCIINSGAIVEHDAIIGNYCHISTNSVVNGGATIGSRSFVGSGAVIREGVSIGKDCVIGGKCFVSSDTESGEILKDGR</sequence>
<accession>A0A382YN67</accession>
<dbReference type="PANTHER" id="PTHR43300">
    <property type="entry name" value="ACETYLTRANSFERASE"/>
    <property type="match status" value="1"/>
</dbReference>
<gene>
    <name evidence="2" type="ORF">METZ01_LOCUS437305</name>
</gene>
<dbReference type="CDD" id="cd03360">
    <property type="entry name" value="LbH_AT_putative"/>
    <property type="match status" value="1"/>
</dbReference>
<proteinExistence type="predicted"/>
<dbReference type="Gene3D" id="3.40.50.20">
    <property type="match status" value="1"/>
</dbReference>
<evidence type="ECO:0000259" key="1">
    <source>
        <dbReference type="Pfam" id="PF17836"/>
    </source>
</evidence>
<dbReference type="Pfam" id="PF17836">
    <property type="entry name" value="PglD_N"/>
    <property type="match status" value="1"/>
</dbReference>